<dbReference type="Pfam" id="PF01850">
    <property type="entry name" value="PIN"/>
    <property type="match status" value="1"/>
</dbReference>
<dbReference type="OrthoDB" id="9800524at2"/>
<dbReference type="InterPro" id="IPR029060">
    <property type="entry name" value="PIN-like_dom_sf"/>
</dbReference>
<reference evidence="9 10" key="1">
    <citation type="submission" date="2016-06" db="EMBL/GenBank/DDBJ databases">
        <authorList>
            <person name="Kjaerup R.B."/>
            <person name="Dalgaard T.S."/>
            <person name="Juul-Madsen H.R."/>
        </authorList>
    </citation>
    <scope>NUCLEOTIDE SEQUENCE [LARGE SCALE GENOMIC DNA]</scope>
    <source>
        <strain evidence="9 10">DSM 45577</strain>
    </source>
</reference>
<evidence type="ECO:0000256" key="7">
    <source>
        <dbReference type="ARBA" id="ARBA00038093"/>
    </source>
</evidence>
<evidence type="ECO:0000256" key="5">
    <source>
        <dbReference type="ARBA" id="ARBA00022801"/>
    </source>
</evidence>
<name>A0A1C6UGA1_9ACTN</name>
<evidence type="ECO:0000256" key="6">
    <source>
        <dbReference type="ARBA" id="ARBA00022842"/>
    </source>
</evidence>
<sequence length="151" mass="16901">MASERLWVLPSRAPETVTTLVDTNVLLDVLTEDPKWAPWSEAALAEARDAGNLVINPIVYAEVSIRFERIEMLDEALPAGDFLREELPYPAGFLAGKAYARYRRLGGMKRARLADFNIGAHAAVCDYTLLTRDGARYRTYFPSLRLLTPDA</sequence>
<evidence type="ECO:0000259" key="8">
    <source>
        <dbReference type="Pfam" id="PF01850"/>
    </source>
</evidence>
<dbReference type="RefSeq" id="WP_091436225.1">
    <property type="nucleotide sequence ID" value="NZ_BMMJ01000004.1"/>
</dbReference>
<dbReference type="AlphaFoldDB" id="A0A1C6UGA1"/>
<keyword evidence="5" id="KW-0378">Hydrolase</keyword>
<feature type="domain" description="PIN" evidence="8">
    <location>
        <begin position="20"/>
        <end position="139"/>
    </location>
</feature>
<dbReference type="GO" id="GO:0004518">
    <property type="term" value="F:nuclease activity"/>
    <property type="evidence" value="ECO:0007669"/>
    <property type="project" value="UniProtKB-KW"/>
</dbReference>
<keyword evidence="10" id="KW-1185">Reference proteome</keyword>
<proteinExistence type="inferred from homology"/>
<keyword evidence="6" id="KW-0460">Magnesium</keyword>
<dbReference type="InterPro" id="IPR002716">
    <property type="entry name" value="PIN_dom"/>
</dbReference>
<gene>
    <name evidence="9" type="ORF">GA0070617_2276</name>
</gene>
<dbReference type="EMBL" id="FMIA01000002">
    <property type="protein sequence ID" value="SCL53135.1"/>
    <property type="molecule type" value="Genomic_DNA"/>
</dbReference>
<comment type="cofactor">
    <cofactor evidence="1">
        <name>Mg(2+)</name>
        <dbReference type="ChEBI" id="CHEBI:18420"/>
    </cofactor>
</comment>
<keyword evidence="2" id="KW-1277">Toxin-antitoxin system</keyword>
<dbReference type="Proteomes" id="UP000198937">
    <property type="component" value="Unassembled WGS sequence"/>
</dbReference>
<dbReference type="GO" id="GO:0016787">
    <property type="term" value="F:hydrolase activity"/>
    <property type="evidence" value="ECO:0007669"/>
    <property type="project" value="UniProtKB-KW"/>
</dbReference>
<organism evidence="9 10">
    <name type="scientific">Micromonospora yangpuensis</name>
    <dbReference type="NCBI Taxonomy" id="683228"/>
    <lineage>
        <taxon>Bacteria</taxon>
        <taxon>Bacillati</taxon>
        <taxon>Actinomycetota</taxon>
        <taxon>Actinomycetes</taxon>
        <taxon>Micromonosporales</taxon>
        <taxon>Micromonosporaceae</taxon>
        <taxon>Micromonospora</taxon>
    </lineage>
</organism>
<dbReference type="PANTHER" id="PTHR33653:SF1">
    <property type="entry name" value="RIBONUCLEASE VAPC2"/>
    <property type="match status" value="1"/>
</dbReference>
<keyword evidence="4" id="KW-0479">Metal-binding</keyword>
<evidence type="ECO:0000313" key="9">
    <source>
        <dbReference type="EMBL" id="SCL53135.1"/>
    </source>
</evidence>
<keyword evidence="3" id="KW-0540">Nuclease</keyword>
<protein>
    <recommendedName>
        <fullName evidence="8">PIN domain-containing protein</fullName>
    </recommendedName>
</protein>
<comment type="similarity">
    <text evidence="7">Belongs to the PINc/VapC protein family.</text>
</comment>
<evidence type="ECO:0000256" key="4">
    <source>
        <dbReference type="ARBA" id="ARBA00022723"/>
    </source>
</evidence>
<evidence type="ECO:0000313" key="10">
    <source>
        <dbReference type="Proteomes" id="UP000198937"/>
    </source>
</evidence>
<dbReference type="GO" id="GO:0046872">
    <property type="term" value="F:metal ion binding"/>
    <property type="evidence" value="ECO:0007669"/>
    <property type="project" value="UniProtKB-KW"/>
</dbReference>
<dbReference type="SUPFAM" id="SSF88723">
    <property type="entry name" value="PIN domain-like"/>
    <property type="match status" value="1"/>
</dbReference>
<evidence type="ECO:0000256" key="2">
    <source>
        <dbReference type="ARBA" id="ARBA00022649"/>
    </source>
</evidence>
<dbReference type="PANTHER" id="PTHR33653">
    <property type="entry name" value="RIBONUCLEASE VAPC2"/>
    <property type="match status" value="1"/>
</dbReference>
<evidence type="ECO:0000256" key="1">
    <source>
        <dbReference type="ARBA" id="ARBA00001946"/>
    </source>
</evidence>
<dbReference type="Gene3D" id="3.40.50.1010">
    <property type="entry name" value="5'-nuclease"/>
    <property type="match status" value="1"/>
</dbReference>
<dbReference type="STRING" id="683228.GA0070617_2276"/>
<accession>A0A1C6UGA1</accession>
<dbReference type="InterPro" id="IPR050556">
    <property type="entry name" value="Type_II_TA_system_RNase"/>
</dbReference>
<evidence type="ECO:0000256" key="3">
    <source>
        <dbReference type="ARBA" id="ARBA00022722"/>
    </source>
</evidence>